<dbReference type="GeneID" id="95334610"/>
<evidence type="ECO:0000256" key="1">
    <source>
        <dbReference type="SAM" id="Phobius"/>
    </source>
</evidence>
<dbReference type="eggNOG" id="COG2105">
    <property type="taxonomic scope" value="Bacteria"/>
</dbReference>
<dbReference type="InterPro" id="IPR036568">
    <property type="entry name" value="GGCT-like_sf"/>
</dbReference>
<dbReference type="EMBL" id="CP000285">
    <property type="protein sequence ID" value="ABE59246.1"/>
    <property type="molecule type" value="Genomic_DNA"/>
</dbReference>
<keyword evidence="1" id="KW-0472">Membrane</keyword>
<dbReference type="InterPro" id="IPR013024">
    <property type="entry name" value="GGCT-like"/>
</dbReference>
<dbReference type="Gene3D" id="3.10.490.10">
    <property type="entry name" value="Gamma-glutamyl cyclotransferase-like"/>
    <property type="match status" value="1"/>
</dbReference>
<feature type="transmembrane region" description="Helical" evidence="1">
    <location>
        <begin position="7"/>
        <end position="26"/>
    </location>
</feature>
<dbReference type="OrthoDB" id="7852375at2"/>
<evidence type="ECO:0000313" key="4">
    <source>
        <dbReference type="Proteomes" id="UP000000239"/>
    </source>
</evidence>
<gene>
    <name evidence="3" type="ordered locus">Csal_1894</name>
</gene>
<dbReference type="STRING" id="290398.Csal_1894"/>
<reference evidence="3 4" key="1">
    <citation type="journal article" date="2011" name="Stand. Genomic Sci.">
        <title>Complete genome sequence of the halophilic and highly halotolerant Chromohalobacter salexigens type strain (1H11(T)).</title>
        <authorList>
            <person name="Copeland A."/>
            <person name="O'Connor K."/>
            <person name="Lucas S."/>
            <person name="Lapidus A."/>
            <person name="Berry K.W."/>
            <person name="Detter J.C."/>
            <person name="Del Rio T.G."/>
            <person name="Hammon N."/>
            <person name="Dalin E."/>
            <person name="Tice H."/>
            <person name="Pitluck S."/>
            <person name="Bruce D."/>
            <person name="Goodwin L."/>
            <person name="Han C."/>
            <person name="Tapia R."/>
            <person name="Saunders E."/>
            <person name="Schmutz J."/>
            <person name="Brettin T."/>
            <person name="Larimer F."/>
            <person name="Land M."/>
            <person name="Hauser L."/>
            <person name="Vargas C."/>
            <person name="Nieto J.J."/>
            <person name="Kyrpides N.C."/>
            <person name="Ivanova N."/>
            <person name="Goker M."/>
            <person name="Klenk H.P."/>
            <person name="Csonka L.N."/>
            <person name="Woyke T."/>
        </authorList>
    </citation>
    <scope>NUCLEOTIDE SEQUENCE [LARGE SCALE GENOMIC DNA]</scope>
    <source>
        <strain evidence="4">ATCC BAA-138 / DSM 3043 / CIP 106854 / NCIMB 13768 / 1H11</strain>
    </source>
</reference>
<keyword evidence="1" id="KW-1133">Transmembrane helix</keyword>
<evidence type="ECO:0000259" key="2">
    <source>
        <dbReference type="Pfam" id="PF06094"/>
    </source>
</evidence>
<dbReference type="HOGENOM" id="CLU_146583_0_0_6"/>
<dbReference type="RefSeq" id="WP_011507192.1">
    <property type="nucleotide sequence ID" value="NC_007963.1"/>
</dbReference>
<feature type="domain" description="Gamma-glutamylcyclotransferase AIG2-like" evidence="2">
    <location>
        <begin position="50"/>
        <end position="137"/>
    </location>
</feature>
<organism evidence="3 4">
    <name type="scientific">Chromohalobacter israelensis (strain ATCC BAA-138 / DSM 3043 / CIP 106854 / NCIMB 13768 / 1H11)</name>
    <name type="common">Chromohalobacter salexigens</name>
    <dbReference type="NCBI Taxonomy" id="290398"/>
    <lineage>
        <taxon>Bacteria</taxon>
        <taxon>Pseudomonadati</taxon>
        <taxon>Pseudomonadota</taxon>
        <taxon>Gammaproteobacteria</taxon>
        <taxon>Oceanospirillales</taxon>
        <taxon>Halomonadaceae</taxon>
        <taxon>Chromohalobacter</taxon>
    </lineage>
</organism>
<proteinExistence type="predicted"/>
<dbReference type="Pfam" id="PF06094">
    <property type="entry name" value="GGACT"/>
    <property type="match status" value="1"/>
</dbReference>
<dbReference type="Proteomes" id="UP000000239">
    <property type="component" value="Chromosome"/>
</dbReference>
<keyword evidence="1" id="KW-0812">Transmembrane</keyword>
<sequence length="140" mass="15967">MRWGIRLGIVLMLSTVVGGGYLWYTFRSPYGYEPPASPPIVDTRLERHAVFVYGTLRYDLIRWLVTGDSDIASSPATLKGYTRNDLDISPRVGGTVEGELLKVSTPALQRLDRYERIGARYRRVNVRLEDGTSAWVYRRI</sequence>
<dbReference type="KEGG" id="csa:Csal_1894"/>
<evidence type="ECO:0000313" key="3">
    <source>
        <dbReference type="EMBL" id="ABE59246.1"/>
    </source>
</evidence>
<keyword evidence="4" id="KW-1185">Reference proteome</keyword>
<dbReference type="CDD" id="cd06661">
    <property type="entry name" value="GGCT_like"/>
    <property type="match status" value="1"/>
</dbReference>
<dbReference type="AlphaFoldDB" id="Q1QWB2"/>
<accession>Q1QWB2</accession>
<protein>
    <recommendedName>
        <fullName evidence="2">Gamma-glutamylcyclotransferase AIG2-like domain-containing protein</fullName>
    </recommendedName>
</protein>
<dbReference type="InterPro" id="IPR009288">
    <property type="entry name" value="AIG2-like_dom"/>
</dbReference>
<dbReference type="SUPFAM" id="SSF110857">
    <property type="entry name" value="Gamma-glutamyl cyclotransferase-like"/>
    <property type="match status" value="1"/>
</dbReference>
<name>Q1QWB2_CHRI1</name>